<protein>
    <recommendedName>
        <fullName evidence="4">Transmembrane protein 223</fullName>
    </recommendedName>
</protein>
<dbReference type="GO" id="GO:0005739">
    <property type="term" value="C:mitochondrion"/>
    <property type="evidence" value="ECO:0007669"/>
    <property type="project" value="TreeGrafter"/>
</dbReference>
<dbReference type="InterPro" id="IPR045325">
    <property type="entry name" value="TMEM70/TMEM186/TMEM223"/>
</dbReference>
<reference evidence="2 3" key="1">
    <citation type="submission" date="2016-07" db="EMBL/GenBank/DDBJ databases">
        <title>Pervasive Adenine N6-methylation of Active Genes in Fungi.</title>
        <authorList>
            <consortium name="DOE Joint Genome Institute"/>
            <person name="Mondo S.J."/>
            <person name="Dannebaum R.O."/>
            <person name="Kuo R.C."/>
            <person name="Labutti K."/>
            <person name="Haridas S."/>
            <person name="Kuo A."/>
            <person name="Salamov A."/>
            <person name="Ahrendt S.R."/>
            <person name="Lipzen A."/>
            <person name="Sullivan W."/>
            <person name="Andreopoulos W.B."/>
            <person name="Clum A."/>
            <person name="Lindquist E."/>
            <person name="Daum C."/>
            <person name="Ramamoorthy G.K."/>
            <person name="Gryganskyi A."/>
            <person name="Culley D."/>
            <person name="Magnuson J.K."/>
            <person name="James T.Y."/>
            <person name="O'Malley M.A."/>
            <person name="Stajich J.E."/>
            <person name="Spatafora J.W."/>
            <person name="Visel A."/>
            <person name="Grigoriev I.V."/>
        </authorList>
    </citation>
    <scope>NUCLEOTIDE SEQUENCE [LARGE SCALE GENOMIC DNA]</scope>
    <source>
        <strain evidence="2 3">CBS 931.73</strain>
    </source>
</reference>
<keyword evidence="1" id="KW-1133">Transmembrane helix</keyword>
<keyword evidence="1" id="KW-0812">Transmembrane</keyword>
<sequence length="164" mass="18306">MLYAGAAMQVIFWGNIGYLAWTYMRVKKEDSEEYELAPTAVRGAAAAGLVGLGTVVGGLFFLYSTRFVVKATLLDSRAMRLTTPRIFGYKQETYPLSQIYARKPLYTGKGEHGLGDNSNYYLRVLGKRLAYVLEHRGKFDHPKTFDGLFHKPGLGANGKAKEKK</sequence>
<dbReference type="InParanoid" id="A0A1Y1YWL2"/>
<feature type="transmembrane region" description="Helical" evidence="1">
    <location>
        <begin position="44"/>
        <end position="63"/>
    </location>
</feature>
<evidence type="ECO:0000313" key="3">
    <source>
        <dbReference type="Proteomes" id="UP000193498"/>
    </source>
</evidence>
<dbReference type="Pfam" id="PF06979">
    <property type="entry name" value="TMEM70"/>
    <property type="match status" value="1"/>
</dbReference>
<organism evidence="2 3">
    <name type="scientific">Basidiobolus meristosporus CBS 931.73</name>
    <dbReference type="NCBI Taxonomy" id="1314790"/>
    <lineage>
        <taxon>Eukaryota</taxon>
        <taxon>Fungi</taxon>
        <taxon>Fungi incertae sedis</taxon>
        <taxon>Zoopagomycota</taxon>
        <taxon>Entomophthoromycotina</taxon>
        <taxon>Basidiobolomycetes</taxon>
        <taxon>Basidiobolales</taxon>
        <taxon>Basidiobolaceae</taxon>
        <taxon>Basidiobolus</taxon>
    </lineage>
</organism>
<name>A0A1Y1YWL2_9FUNG</name>
<keyword evidence="1" id="KW-0472">Membrane</keyword>
<dbReference type="OrthoDB" id="5950063at2759"/>
<dbReference type="Proteomes" id="UP000193498">
    <property type="component" value="Unassembled WGS sequence"/>
</dbReference>
<feature type="transmembrane region" description="Helical" evidence="1">
    <location>
        <begin position="6"/>
        <end position="24"/>
    </location>
</feature>
<dbReference type="PANTHER" id="PTHR14549:SF2">
    <property type="entry name" value="TRANSMEMBRANE PROTEIN 223"/>
    <property type="match status" value="1"/>
</dbReference>
<dbReference type="InterPro" id="IPR026100">
    <property type="entry name" value="Tmem223"/>
</dbReference>
<evidence type="ECO:0000256" key="1">
    <source>
        <dbReference type="SAM" id="Phobius"/>
    </source>
</evidence>
<gene>
    <name evidence="2" type="ORF">K493DRAFT_312166</name>
</gene>
<accession>A0A1Y1YWL2</accession>
<evidence type="ECO:0008006" key="4">
    <source>
        <dbReference type="Google" id="ProtNLM"/>
    </source>
</evidence>
<keyword evidence="3" id="KW-1185">Reference proteome</keyword>
<dbReference type="AlphaFoldDB" id="A0A1Y1YWL2"/>
<dbReference type="PANTHER" id="PTHR14549">
    <property type="entry name" value="TRANSMEMBRANE PROTEIN 223"/>
    <property type="match status" value="1"/>
</dbReference>
<dbReference type="EMBL" id="MCFE01000061">
    <property type="protein sequence ID" value="ORY02087.1"/>
    <property type="molecule type" value="Genomic_DNA"/>
</dbReference>
<evidence type="ECO:0000313" key="2">
    <source>
        <dbReference type="EMBL" id="ORY02087.1"/>
    </source>
</evidence>
<comment type="caution">
    <text evidence="2">The sequence shown here is derived from an EMBL/GenBank/DDBJ whole genome shotgun (WGS) entry which is preliminary data.</text>
</comment>
<proteinExistence type="predicted"/>